<evidence type="ECO:0000256" key="2">
    <source>
        <dbReference type="SAM" id="MobiDB-lite"/>
    </source>
</evidence>
<reference evidence="3" key="1">
    <citation type="journal article" date="2017" name="Nature">
        <title>The sunflower genome provides insights into oil metabolism, flowering and Asterid evolution.</title>
        <authorList>
            <person name="Badouin H."/>
            <person name="Gouzy J."/>
            <person name="Grassa C.J."/>
            <person name="Murat F."/>
            <person name="Staton S.E."/>
            <person name="Cottret L."/>
            <person name="Lelandais-Briere C."/>
            <person name="Owens G.L."/>
            <person name="Carrere S."/>
            <person name="Mayjonade B."/>
            <person name="Legrand L."/>
            <person name="Gill N."/>
            <person name="Kane N.C."/>
            <person name="Bowers J.E."/>
            <person name="Hubner S."/>
            <person name="Bellec A."/>
            <person name="Berard A."/>
            <person name="Berges H."/>
            <person name="Blanchet N."/>
            <person name="Boniface M.C."/>
            <person name="Brunel D."/>
            <person name="Catrice O."/>
            <person name="Chaidir N."/>
            <person name="Claudel C."/>
            <person name="Donnadieu C."/>
            <person name="Faraut T."/>
            <person name="Fievet G."/>
            <person name="Helmstetter N."/>
            <person name="King M."/>
            <person name="Knapp S.J."/>
            <person name="Lai Z."/>
            <person name="Le Paslier M.C."/>
            <person name="Lippi Y."/>
            <person name="Lorenzon L."/>
            <person name="Mandel J.R."/>
            <person name="Marage G."/>
            <person name="Marchand G."/>
            <person name="Marquand E."/>
            <person name="Bret-Mestries E."/>
            <person name="Morien E."/>
            <person name="Nambeesan S."/>
            <person name="Nguyen T."/>
            <person name="Pegot-Espagnet P."/>
            <person name="Pouilly N."/>
            <person name="Raftis F."/>
            <person name="Sallet E."/>
            <person name="Schiex T."/>
            <person name="Thomas J."/>
            <person name="Vandecasteele C."/>
            <person name="Vares D."/>
            <person name="Vear F."/>
            <person name="Vautrin S."/>
            <person name="Crespi M."/>
            <person name="Mangin B."/>
            <person name="Burke J.M."/>
            <person name="Salse J."/>
            <person name="Munos S."/>
            <person name="Vincourt P."/>
            <person name="Rieseberg L.H."/>
            <person name="Langlade N.B."/>
        </authorList>
    </citation>
    <scope>NUCLEOTIDE SEQUENCE</scope>
    <source>
        <tissue evidence="3">Leaves</tissue>
    </source>
</reference>
<keyword evidence="4" id="KW-1185">Reference proteome</keyword>
<protein>
    <recommendedName>
        <fullName evidence="5">Transposase (Putative), gypsy type</fullName>
    </recommendedName>
</protein>
<comment type="caution">
    <text evidence="3">The sequence shown here is derived from an EMBL/GenBank/DDBJ whole genome shotgun (WGS) entry which is preliminary data.</text>
</comment>
<evidence type="ECO:0000256" key="1">
    <source>
        <dbReference type="SAM" id="Coils"/>
    </source>
</evidence>
<keyword evidence="1" id="KW-0175">Coiled coil</keyword>
<proteinExistence type="predicted"/>
<dbReference type="EMBL" id="MNCJ02000319">
    <property type="protein sequence ID" value="KAF5808990.1"/>
    <property type="molecule type" value="Genomic_DNA"/>
</dbReference>
<gene>
    <name evidence="3" type="ORF">HanXRQr2_Chr04g0151861</name>
</gene>
<accession>A0A9K3J6V8</accession>
<reference evidence="3" key="2">
    <citation type="submission" date="2020-06" db="EMBL/GenBank/DDBJ databases">
        <title>Helianthus annuus Genome sequencing and assembly Release 2.</title>
        <authorList>
            <person name="Gouzy J."/>
            <person name="Langlade N."/>
            <person name="Munos S."/>
        </authorList>
    </citation>
    <scope>NUCLEOTIDE SEQUENCE</scope>
    <source>
        <tissue evidence="3">Leaves</tissue>
    </source>
</reference>
<evidence type="ECO:0000313" key="4">
    <source>
        <dbReference type="Proteomes" id="UP000215914"/>
    </source>
</evidence>
<feature type="coiled-coil region" evidence="1">
    <location>
        <begin position="399"/>
        <end position="475"/>
    </location>
</feature>
<dbReference type="Proteomes" id="UP000215914">
    <property type="component" value="Unassembled WGS sequence"/>
</dbReference>
<evidence type="ECO:0000313" key="3">
    <source>
        <dbReference type="EMBL" id="KAF5808990.1"/>
    </source>
</evidence>
<dbReference type="AlphaFoldDB" id="A0A9K3J6V8"/>
<organism evidence="3 4">
    <name type="scientific">Helianthus annuus</name>
    <name type="common">Common sunflower</name>
    <dbReference type="NCBI Taxonomy" id="4232"/>
    <lineage>
        <taxon>Eukaryota</taxon>
        <taxon>Viridiplantae</taxon>
        <taxon>Streptophyta</taxon>
        <taxon>Embryophyta</taxon>
        <taxon>Tracheophyta</taxon>
        <taxon>Spermatophyta</taxon>
        <taxon>Magnoliopsida</taxon>
        <taxon>eudicotyledons</taxon>
        <taxon>Gunneridae</taxon>
        <taxon>Pentapetalae</taxon>
        <taxon>asterids</taxon>
        <taxon>campanulids</taxon>
        <taxon>Asterales</taxon>
        <taxon>Asteraceae</taxon>
        <taxon>Asteroideae</taxon>
        <taxon>Heliantheae alliance</taxon>
        <taxon>Heliantheae</taxon>
        <taxon>Helianthus</taxon>
    </lineage>
</organism>
<sequence>MRVVHFELSCAAISGEPSVPLFCMFYRLISDGDWFTFAKRPNSVSRPCYNFMPTSTYPKDWKCRFIFVSAAMLPESPVPKDLDAAIEDVVPTLSASETVQWKRMCDNPTRAFTFSEGMLAMGGLSPSYPVRPRAFFGKKEITLWRLLQGDSKDVKYVVDDEVDPRLNAEVQVTGGFVQAGGSAALGGSEEDPSGGDESSPDLPPVHPSGQSDDEEVEIQLVRKRRSASPQPAPAPPNIRQRLRSASGQKLPPSSKAVSDLPPAGGSSREPIEIPTGPSPSRIRDKTSEVGVARFSSAYELSSLHATGTSKPTFQEALACRSPLAPLFADAIPSTYVPKWKVTSSSVIGTPEAARDFLSHAVPPSHKFVNSALRDDLFEDQYSMSLCESFFRGAGMLQRIDDLRKANEGLKAELKASQLVVAGLRGQVVDAERRLQEEKGAGAMLERKERAWEQEMASLIAEKEELAAELKHVREVGSVSQEQLNTMYADYGITSDDNQRLAGEKHWLITEGFGAFLTAVAQSEDFKSGLEEVYRAYRNVGYQAGLKDGYVYSAQGLGRKETPLYNSKAKKRLSKLNEEFGRKTPAILAKILEHPLISIDELKALFSSAGPSSPPSLSGGDPQ</sequence>
<name>A0A9K3J6V8_HELAN</name>
<evidence type="ECO:0008006" key="5">
    <source>
        <dbReference type="Google" id="ProtNLM"/>
    </source>
</evidence>
<feature type="region of interest" description="Disordered" evidence="2">
    <location>
        <begin position="179"/>
        <end position="286"/>
    </location>
</feature>
<dbReference type="Gramene" id="mRNA:HanXRQr2_Chr04g0151861">
    <property type="protein sequence ID" value="mRNA:HanXRQr2_Chr04g0151861"/>
    <property type="gene ID" value="HanXRQr2_Chr04g0151861"/>
</dbReference>